<organism evidence="1 2">
    <name type="scientific">Jingyaoa shaoxingensis</name>
    <dbReference type="NCBI Taxonomy" id="2763671"/>
    <lineage>
        <taxon>Bacteria</taxon>
        <taxon>Bacillati</taxon>
        <taxon>Bacillota</taxon>
        <taxon>Clostridia</taxon>
        <taxon>Lachnospirales</taxon>
        <taxon>Lachnospiraceae</taxon>
        <taxon>Jingyaoa</taxon>
    </lineage>
</organism>
<dbReference type="SUPFAM" id="SSF52172">
    <property type="entry name" value="CheY-like"/>
    <property type="match status" value="1"/>
</dbReference>
<reference evidence="1 2" key="1">
    <citation type="submission" date="2020-08" db="EMBL/GenBank/DDBJ databases">
        <title>Genome public.</title>
        <authorList>
            <person name="Liu C."/>
            <person name="Sun Q."/>
        </authorList>
    </citation>
    <scope>NUCLEOTIDE SEQUENCE [LARGE SCALE GENOMIC DNA]</scope>
    <source>
        <strain evidence="1 2">NSJ-46</strain>
    </source>
</reference>
<dbReference type="InterPro" id="IPR011006">
    <property type="entry name" value="CheY-like_superfamily"/>
</dbReference>
<comment type="caution">
    <text evidence="1">The sequence shown here is derived from an EMBL/GenBank/DDBJ whole genome shotgun (WGS) entry which is preliminary data.</text>
</comment>
<keyword evidence="2" id="KW-1185">Reference proteome</keyword>
<proteinExistence type="predicted"/>
<evidence type="ECO:0000313" key="2">
    <source>
        <dbReference type="Proteomes" id="UP000657421"/>
    </source>
</evidence>
<accession>A0ABR7N7F5</accession>
<dbReference type="RefSeq" id="WP_249307313.1">
    <property type="nucleotide sequence ID" value="NZ_JACRSZ010000003.1"/>
</dbReference>
<dbReference type="Gene3D" id="3.40.50.2300">
    <property type="match status" value="1"/>
</dbReference>
<name>A0ABR7N7F5_9FIRM</name>
<sequence length="81" mass="9201">MDDDVHTCTSVSKMLREIEMRADWSTSGKEAVIRTKEAFKQNDAFKAYIIDRLMPDMNAHITKPIDIETIVDVLDQVLGTS</sequence>
<dbReference type="EMBL" id="JACRSZ010000003">
    <property type="protein sequence ID" value="MBC8572329.1"/>
    <property type="molecule type" value="Genomic_DNA"/>
</dbReference>
<dbReference type="Proteomes" id="UP000657421">
    <property type="component" value="Unassembled WGS sequence"/>
</dbReference>
<gene>
    <name evidence="1" type="ORF">H8716_04400</name>
</gene>
<evidence type="ECO:0008006" key="3">
    <source>
        <dbReference type="Google" id="ProtNLM"/>
    </source>
</evidence>
<evidence type="ECO:0000313" key="1">
    <source>
        <dbReference type="EMBL" id="MBC8572329.1"/>
    </source>
</evidence>
<protein>
    <recommendedName>
        <fullName evidence="3">Response regulatory domain-containing protein</fullName>
    </recommendedName>
</protein>